<reference evidence="4 5" key="1">
    <citation type="journal article" date="2016" name="Mol. Biol. Evol.">
        <title>Comparative Genomics of Early-Diverging Mushroom-Forming Fungi Provides Insights into the Origins of Lignocellulose Decay Capabilities.</title>
        <authorList>
            <person name="Nagy L.G."/>
            <person name="Riley R."/>
            <person name="Tritt A."/>
            <person name="Adam C."/>
            <person name="Daum C."/>
            <person name="Floudas D."/>
            <person name="Sun H."/>
            <person name="Yadav J.S."/>
            <person name="Pangilinan J."/>
            <person name="Larsson K.H."/>
            <person name="Matsuura K."/>
            <person name="Barry K."/>
            <person name="Labutti K."/>
            <person name="Kuo R."/>
            <person name="Ohm R.A."/>
            <person name="Bhattacharya S.S."/>
            <person name="Shirouzu T."/>
            <person name="Yoshinaga Y."/>
            <person name="Martin F.M."/>
            <person name="Grigoriev I.V."/>
            <person name="Hibbett D.S."/>
        </authorList>
    </citation>
    <scope>NUCLEOTIDE SEQUENCE [LARGE SCALE GENOMIC DNA]</scope>
    <source>
        <strain evidence="4 5">HHB10207 ss-3</strain>
    </source>
</reference>
<name>A0A165WPL1_9AGAM</name>
<dbReference type="PANTHER" id="PTHR44019">
    <property type="entry name" value="WD REPEAT-CONTAINING PROTEIN 55"/>
    <property type="match status" value="1"/>
</dbReference>
<dbReference type="PROSITE" id="PS50082">
    <property type="entry name" value="WD_REPEATS_2"/>
    <property type="match status" value="1"/>
</dbReference>
<accession>A0A165WPL1</accession>
<evidence type="ECO:0000313" key="5">
    <source>
        <dbReference type="Proteomes" id="UP000076798"/>
    </source>
</evidence>
<keyword evidence="5" id="KW-1185">Reference proteome</keyword>
<dbReference type="AlphaFoldDB" id="A0A165WPL1"/>
<dbReference type="InterPro" id="IPR001680">
    <property type="entry name" value="WD40_rpt"/>
</dbReference>
<dbReference type="InterPro" id="IPR036322">
    <property type="entry name" value="WD40_repeat_dom_sf"/>
</dbReference>
<evidence type="ECO:0000256" key="3">
    <source>
        <dbReference type="PROSITE-ProRule" id="PRU00221"/>
    </source>
</evidence>
<dbReference type="InterPro" id="IPR050505">
    <property type="entry name" value="WDR55/POC1"/>
</dbReference>
<dbReference type="PANTHER" id="PTHR44019:SF8">
    <property type="entry name" value="POC1 CENTRIOLAR PROTEIN HOMOLOG"/>
    <property type="match status" value="1"/>
</dbReference>
<dbReference type="SUPFAM" id="SSF50978">
    <property type="entry name" value="WD40 repeat-like"/>
    <property type="match status" value="1"/>
</dbReference>
<evidence type="ECO:0000256" key="2">
    <source>
        <dbReference type="ARBA" id="ARBA00022737"/>
    </source>
</evidence>
<dbReference type="OrthoDB" id="3238562at2759"/>
<evidence type="ECO:0000256" key="1">
    <source>
        <dbReference type="ARBA" id="ARBA00022574"/>
    </source>
</evidence>
<proteinExistence type="predicted"/>
<dbReference type="PROSITE" id="PS50294">
    <property type="entry name" value="WD_REPEATS_REGION"/>
    <property type="match status" value="1"/>
</dbReference>
<sequence>MAYQLSDRLNAHHGTIHCLAFDNHGHFLCSGGDDQRAIIWSMDTKSQFQEFYNRDWGAIRCVRWLGEDDVGRKTLGIGCESGVLNVYRQNRHGGKFSPLCSINLDTGSVESMAFDRPGNCLAVGGEAGDISMYKLQEGEGSLSHLWTTQLPASTNQEGDIICDLLFCHDLYSLDKESGTVKVGVPMHPFPPTNDM</sequence>
<keyword evidence="1 3" id="KW-0853">WD repeat</keyword>
<feature type="repeat" description="WD" evidence="3">
    <location>
        <begin position="9"/>
        <end position="50"/>
    </location>
</feature>
<organism evidence="4 5">
    <name type="scientific">Sistotremastrum suecicum HHB10207 ss-3</name>
    <dbReference type="NCBI Taxonomy" id="1314776"/>
    <lineage>
        <taxon>Eukaryota</taxon>
        <taxon>Fungi</taxon>
        <taxon>Dikarya</taxon>
        <taxon>Basidiomycota</taxon>
        <taxon>Agaricomycotina</taxon>
        <taxon>Agaricomycetes</taxon>
        <taxon>Sistotremastrales</taxon>
        <taxon>Sistotremastraceae</taxon>
        <taxon>Sistotremastrum</taxon>
    </lineage>
</organism>
<dbReference type="Pfam" id="PF00400">
    <property type="entry name" value="WD40"/>
    <property type="match status" value="1"/>
</dbReference>
<evidence type="ECO:0000313" key="4">
    <source>
        <dbReference type="EMBL" id="KZT31396.1"/>
    </source>
</evidence>
<dbReference type="Gene3D" id="2.130.10.10">
    <property type="entry name" value="YVTN repeat-like/Quinoprotein amine dehydrogenase"/>
    <property type="match status" value="1"/>
</dbReference>
<protein>
    <submittedName>
        <fullName evidence="4">Uncharacterized protein</fullName>
    </submittedName>
</protein>
<dbReference type="EMBL" id="KV428604">
    <property type="protein sequence ID" value="KZT31396.1"/>
    <property type="molecule type" value="Genomic_DNA"/>
</dbReference>
<gene>
    <name evidence="4" type="ORF">SISSUDRAFT_1038468</name>
</gene>
<dbReference type="SMART" id="SM00320">
    <property type="entry name" value="WD40"/>
    <property type="match status" value="2"/>
</dbReference>
<dbReference type="Proteomes" id="UP000076798">
    <property type="component" value="Unassembled WGS sequence"/>
</dbReference>
<keyword evidence="2" id="KW-0677">Repeat</keyword>
<dbReference type="InterPro" id="IPR015943">
    <property type="entry name" value="WD40/YVTN_repeat-like_dom_sf"/>
</dbReference>